<dbReference type="GO" id="GO:0005654">
    <property type="term" value="C:nucleoplasm"/>
    <property type="evidence" value="ECO:0007669"/>
    <property type="project" value="TreeGrafter"/>
</dbReference>
<evidence type="ECO:0000313" key="5">
    <source>
        <dbReference type="Proteomes" id="UP000030665"/>
    </source>
</evidence>
<dbReference type="AlphaFoldDB" id="A0A077Z449"/>
<comment type="similarity">
    <text evidence="2">Belongs to the NOC2 family.</text>
</comment>
<dbReference type="Pfam" id="PF03715">
    <property type="entry name" value="Noc2"/>
    <property type="match status" value="2"/>
</dbReference>
<dbReference type="GO" id="GO:0005730">
    <property type="term" value="C:nucleolus"/>
    <property type="evidence" value="ECO:0007669"/>
    <property type="project" value="TreeGrafter"/>
</dbReference>
<dbReference type="GO" id="GO:0042273">
    <property type="term" value="P:ribosomal large subunit biogenesis"/>
    <property type="evidence" value="ECO:0007669"/>
    <property type="project" value="TreeGrafter"/>
</dbReference>
<dbReference type="PANTHER" id="PTHR12687:SF4">
    <property type="entry name" value="NUCLEOLAR COMPLEX PROTEIN 2 HOMOLOG"/>
    <property type="match status" value="1"/>
</dbReference>
<dbReference type="OrthoDB" id="5817393at2759"/>
<reference evidence="4" key="1">
    <citation type="submission" date="2014-01" db="EMBL/GenBank/DDBJ databases">
        <authorList>
            <person name="Aslett M."/>
        </authorList>
    </citation>
    <scope>NUCLEOTIDE SEQUENCE</scope>
</reference>
<dbReference type="Proteomes" id="UP000030665">
    <property type="component" value="Unassembled WGS sequence"/>
</dbReference>
<dbReference type="PANTHER" id="PTHR12687">
    <property type="entry name" value="NUCLEOLAR COMPLEX 2 AND RAD4-RELATED"/>
    <property type="match status" value="1"/>
</dbReference>
<accession>A0A077Z449</accession>
<sequence length="216" mass="25252">MLKATLEHLTNLTHYYGLLPRTSKMLLRDTFAEVCLLNPRLTYRHAFLFIRQLAISLRNATISKTEKSAKLVQSWQFVQSVLLWCRVLATCSNEIVLQPIRYPLIHVAFGCARYLRNQFLKNLHNTLCLVNFNHKPKRSTLKPIDFDCSLKLSNAHLLESSFRLTTMGRVVEYMQRFFYINRRSVSFPELAFPVLEAVSKNGKPFQLSFKMIMRFS</sequence>
<proteinExistence type="inferred from homology"/>
<evidence type="ECO:0000313" key="4">
    <source>
        <dbReference type="EMBL" id="CDW55252.1"/>
    </source>
</evidence>
<keyword evidence="3" id="KW-0539">Nucleus</keyword>
<name>A0A077Z449_TRITR</name>
<dbReference type="GO" id="GO:0030690">
    <property type="term" value="C:Noc1p-Noc2p complex"/>
    <property type="evidence" value="ECO:0007669"/>
    <property type="project" value="TreeGrafter"/>
</dbReference>
<organism evidence="4 5">
    <name type="scientific">Trichuris trichiura</name>
    <name type="common">Whipworm</name>
    <name type="synonym">Trichocephalus trichiurus</name>
    <dbReference type="NCBI Taxonomy" id="36087"/>
    <lineage>
        <taxon>Eukaryota</taxon>
        <taxon>Metazoa</taxon>
        <taxon>Ecdysozoa</taxon>
        <taxon>Nematoda</taxon>
        <taxon>Enoplea</taxon>
        <taxon>Dorylaimia</taxon>
        <taxon>Trichinellida</taxon>
        <taxon>Trichuridae</taxon>
        <taxon>Trichuris</taxon>
    </lineage>
</organism>
<comment type="subcellular location">
    <subcellularLocation>
        <location evidence="1">Nucleus</location>
    </subcellularLocation>
</comment>
<evidence type="ECO:0000256" key="3">
    <source>
        <dbReference type="ARBA" id="ARBA00023242"/>
    </source>
</evidence>
<evidence type="ECO:0000256" key="2">
    <source>
        <dbReference type="ARBA" id="ARBA00005907"/>
    </source>
</evidence>
<evidence type="ECO:0000256" key="1">
    <source>
        <dbReference type="ARBA" id="ARBA00004123"/>
    </source>
</evidence>
<keyword evidence="5" id="KW-1185">Reference proteome</keyword>
<dbReference type="InterPro" id="IPR005343">
    <property type="entry name" value="Noc2"/>
</dbReference>
<reference evidence="4" key="2">
    <citation type="submission" date="2014-03" db="EMBL/GenBank/DDBJ databases">
        <title>The whipworm genome and dual-species transcriptomics of an intimate host-pathogen interaction.</title>
        <authorList>
            <person name="Foth B.J."/>
            <person name="Tsai I.J."/>
            <person name="Reid A.J."/>
            <person name="Bancroft A.J."/>
            <person name="Nichol S."/>
            <person name="Tracey A."/>
            <person name="Holroyd N."/>
            <person name="Cotton J.A."/>
            <person name="Stanley E.J."/>
            <person name="Zarowiecki M."/>
            <person name="Liu J.Z."/>
            <person name="Huckvale T."/>
            <person name="Cooper P.J."/>
            <person name="Grencis R.K."/>
            <person name="Berriman M."/>
        </authorList>
    </citation>
    <scope>NUCLEOTIDE SEQUENCE [LARGE SCALE GENOMIC DNA]</scope>
</reference>
<dbReference type="EMBL" id="HG805942">
    <property type="protein sequence ID" value="CDW55252.1"/>
    <property type="molecule type" value="Genomic_DNA"/>
</dbReference>
<dbReference type="STRING" id="36087.A0A077Z449"/>
<gene>
    <name evidence="4" type="ORF">TTRE_0000352401</name>
</gene>
<protein>
    <submittedName>
        <fullName evidence="4">Noc2 domain containing protein</fullName>
    </submittedName>
</protein>
<dbReference type="GO" id="GO:0030691">
    <property type="term" value="C:Noc2p-Noc3p complex"/>
    <property type="evidence" value="ECO:0007669"/>
    <property type="project" value="TreeGrafter"/>
</dbReference>